<keyword evidence="5" id="KW-0808">Transferase</keyword>
<evidence type="ECO:0000256" key="6">
    <source>
        <dbReference type="ARBA" id="ARBA00022692"/>
    </source>
</evidence>
<dbReference type="AlphaFoldDB" id="A0A562P7D6"/>
<dbReference type="InterPro" id="IPR003594">
    <property type="entry name" value="HATPase_dom"/>
</dbReference>
<evidence type="ECO:0000256" key="8">
    <source>
        <dbReference type="ARBA" id="ARBA00022989"/>
    </source>
</evidence>
<feature type="transmembrane region" description="Helical" evidence="10">
    <location>
        <begin position="12"/>
        <end position="34"/>
    </location>
</feature>
<protein>
    <recommendedName>
        <fullName evidence="3">histidine kinase</fullName>
        <ecNumber evidence="3">2.7.13.3</ecNumber>
    </recommendedName>
</protein>
<dbReference type="OrthoDB" id="9121563at2"/>
<dbReference type="RefSeq" id="WP_145882266.1">
    <property type="nucleotide sequence ID" value="NZ_CP046904.1"/>
</dbReference>
<dbReference type="PANTHER" id="PTHR45436:SF16">
    <property type="entry name" value="HISTIDINE KINASE"/>
    <property type="match status" value="1"/>
</dbReference>
<evidence type="ECO:0000256" key="5">
    <source>
        <dbReference type="ARBA" id="ARBA00022679"/>
    </source>
</evidence>
<evidence type="ECO:0000256" key="1">
    <source>
        <dbReference type="ARBA" id="ARBA00000085"/>
    </source>
</evidence>
<comment type="subcellular location">
    <subcellularLocation>
        <location evidence="2">Membrane</location>
    </subcellularLocation>
</comment>
<dbReference type="PANTHER" id="PTHR45436">
    <property type="entry name" value="SENSOR HISTIDINE KINASE YKOH"/>
    <property type="match status" value="1"/>
</dbReference>
<evidence type="ECO:0000313" key="13">
    <source>
        <dbReference type="EMBL" id="TWI40160.1"/>
    </source>
</evidence>
<dbReference type="InterPro" id="IPR005467">
    <property type="entry name" value="His_kinase_dom"/>
</dbReference>
<dbReference type="CDD" id="cd00082">
    <property type="entry name" value="HisKA"/>
    <property type="match status" value="1"/>
</dbReference>
<dbReference type="SMART" id="SM00388">
    <property type="entry name" value="HisKA"/>
    <property type="match status" value="1"/>
</dbReference>
<proteinExistence type="predicted"/>
<comment type="catalytic activity">
    <reaction evidence="1">
        <text>ATP + protein L-histidine = ADP + protein N-phospho-L-histidine.</text>
        <dbReference type="EC" id="2.7.13.3"/>
    </reaction>
</comment>
<dbReference type="InterPro" id="IPR003661">
    <property type="entry name" value="HisK_dim/P_dom"/>
</dbReference>
<reference evidence="13 14" key="1">
    <citation type="journal article" date="2015" name="Stand. Genomic Sci.">
        <title>Genomic Encyclopedia of Bacterial and Archaeal Type Strains, Phase III: the genomes of soil and plant-associated and newly described type strains.</title>
        <authorList>
            <person name="Whitman W.B."/>
            <person name="Woyke T."/>
            <person name="Klenk H.P."/>
            <person name="Zhou Y."/>
            <person name="Lilburn T.G."/>
            <person name="Beck B.J."/>
            <person name="De Vos P."/>
            <person name="Vandamme P."/>
            <person name="Eisen J.A."/>
            <person name="Garrity G."/>
            <person name="Hugenholtz P."/>
            <person name="Kyrpides N.C."/>
        </authorList>
    </citation>
    <scope>NUCLEOTIDE SEQUENCE [LARGE SCALE GENOMIC DNA]</scope>
    <source>
        <strain evidence="13 14">CGMCC 1.10685</strain>
    </source>
</reference>
<reference evidence="13" key="2">
    <citation type="submission" date="2019-07" db="EMBL/GenBank/DDBJ databases">
        <authorList>
            <person name="Whitman W."/>
            <person name="Huntemann M."/>
            <person name="Clum A."/>
            <person name="Pillay M."/>
            <person name="Palaniappan K."/>
            <person name="Varghese N."/>
            <person name="Mikhailova N."/>
            <person name="Stamatis D."/>
            <person name="Reddy T."/>
            <person name="Daum C."/>
            <person name="Shapiro N."/>
            <person name="Ivanova N."/>
            <person name="Kyrpides N."/>
            <person name="Woyke T."/>
        </authorList>
    </citation>
    <scope>NUCLEOTIDE SEQUENCE</scope>
    <source>
        <strain evidence="13">CGMCC 1.10685</strain>
    </source>
</reference>
<dbReference type="SMART" id="SM00387">
    <property type="entry name" value="HATPase_c"/>
    <property type="match status" value="1"/>
</dbReference>
<accession>A0A562P7D6</accession>
<keyword evidence="8 10" id="KW-1133">Transmembrane helix</keyword>
<feature type="transmembrane region" description="Helical" evidence="10">
    <location>
        <begin position="124"/>
        <end position="144"/>
    </location>
</feature>
<evidence type="ECO:0000259" key="11">
    <source>
        <dbReference type="PROSITE" id="PS50109"/>
    </source>
</evidence>
<dbReference type="Pfam" id="PF02518">
    <property type="entry name" value="HATPase_c"/>
    <property type="match status" value="1"/>
</dbReference>
<keyword evidence="15" id="KW-1185">Reference proteome</keyword>
<dbReference type="InterPro" id="IPR004358">
    <property type="entry name" value="Sig_transdc_His_kin-like_C"/>
</dbReference>
<name>A0A562P7D6_9BURK</name>
<keyword evidence="6 10" id="KW-0812">Transmembrane</keyword>
<dbReference type="GO" id="GO:0000155">
    <property type="term" value="F:phosphorelay sensor kinase activity"/>
    <property type="evidence" value="ECO:0007669"/>
    <property type="project" value="InterPro"/>
</dbReference>
<keyword evidence="9 10" id="KW-0472">Membrane</keyword>
<organism evidence="13 14">
    <name type="scientific">Pseudoduganella flava</name>
    <dbReference type="NCBI Taxonomy" id="871742"/>
    <lineage>
        <taxon>Bacteria</taxon>
        <taxon>Pseudomonadati</taxon>
        <taxon>Pseudomonadota</taxon>
        <taxon>Betaproteobacteria</taxon>
        <taxon>Burkholderiales</taxon>
        <taxon>Oxalobacteraceae</taxon>
        <taxon>Telluria group</taxon>
        <taxon>Pseudoduganella</taxon>
    </lineage>
</organism>
<dbReference type="Proteomes" id="UP000315112">
    <property type="component" value="Unassembled WGS sequence"/>
</dbReference>
<dbReference type="PRINTS" id="PR00344">
    <property type="entry name" value="BCTRLSENSOR"/>
</dbReference>
<dbReference type="PROSITE" id="PS50109">
    <property type="entry name" value="HIS_KIN"/>
    <property type="match status" value="1"/>
</dbReference>
<evidence type="ECO:0000313" key="14">
    <source>
        <dbReference type="Proteomes" id="UP000315112"/>
    </source>
</evidence>
<evidence type="ECO:0000256" key="7">
    <source>
        <dbReference type="ARBA" id="ARBA00022777"/>
    </source>
</evidence>
<dbReference type="Gene3D" id="1.10.287.130">
    <property type="match status" value="1"/>
</dbReference>
<keyword evidence="4" id="KW-0597">Phosphoprotein</keyword>
<dbReference type="EMBL" id="CP046904">
    <property type="protein sequence ID" value="QGZ41095.1"/>
    <property type="molecule type" value="Genomic_DNA"/>
</dbReference>
<dbReference type="InterPro" id="IPR036097">
    <property type="entry name" value="HisK_dim/P_sf"/>
</dbReference>
<dbReference type="Gene3D" id="3.30.565.10">
    <property type="entry name" value="Histidine kinase-like ATPase, C-terminal domain"/>
    <property type="match status" value="1"/>
</dbReference>
<evidence type="ECO:0000313" key="15">
    <source>
        <dbReference type="Proteomes" id="UP000437862"/>
    </source>
</evidence>
<evidence type="ECO:0000256" key="10">
    <source>
        <dbReference type="SAM" id="Phobius"/>
    </source>
</evidence>
<keyword evidence="7 13" id="KW-0418">Kinase</keyword>
<dbReference type="EC" id="2.7.13.3" evidence="3"/>
<gene>
    <name evidence="12" type="ORF">GO485_19880</name>
    <name evidence="13" type="ORF">IP92_05924</name>
</gene>
<dbReference type="Gene3D" id="6.10.340.10">
    <property type="match status" value="1"/>
</dbReference>
<sequence length="413" mass="44720">MNKADSLRRRITVAYLTFAGVSSLFFAVIAAVAVEGIEVRLVDDRLEEVAAWAGPRYAGGLPVEMPAGVSYHHGNGIPRSLRALPEGVYEVTVDGVDLHVLKGHDGTGEFAVVDHDSDYEQIELVVYSMFGVAFLGFMGFAVMLGRFLGNRIVNPIVELAQAVQARAPKLPLQERTDELGLLSRTIAGHTDELRQFLDRERFFTGDVSHELRTPLTVIAGAAEVLMARTGGEDALHAPAERIYRAAREASDVTAMLLRLARSPDRLEWSSMSAAALAREEVARYQGLVANRPVELRYAGGTDFMLYGVRELVLAAIGNLIRNACQYTEQGMVEVRLTGRSVIVEDTGPGLPPAARARLRNEPIPADARGSSGTGLGLGLVQRICAHLGATLVLREHGTGSCIEIQFPEGLTRP</sequence>
<dbReference type="GO" id="GO:0005886">
    <property type="term" value="C:plasma membrane"/>
    <property type="evidence" value="ECO:0007669"/>
    <property type="project" value="TreeGrafter"/>
</dbReference>
<evidence type="ECO:0000313" key="12">
    <source>
        <dbReference type="EMBL" id="QGZ41095.1"/>
    </source>
</evidence>
<evidence type="ECO:0000256" key="2">
    <source>
        <dbReference type="ARBA" id="ARBA00004370"/>
    </source>
</evidence>
<evidence type="ECO:0000256" key="4">
    <source>
        <dbReference type="ARBA" id="ARBA00022553"/>
    </source>
</evidence>
<evidence type="ECO:0000256" key="9">
    <source>
        <dbReference type="ARBA" id="ARBA00023136"/>
    </source>
</evidence>
<dbReference type="SUPFAM" id="SSF47384">
    <property type="entry name" value="Homodimeric domain of signal transducing histidine kinase"/>
    <property type="match status" value="1"/>
</dbReference>
<dbReference type="InterPro" id="IPR050428">
    <property type="entry name" value="TCS_sensor_his_kinase"/>
</dbReference>
<dbReference type="Proteomes" id="UP000437862">
    <property type="component" value="Chromosome"/>
</dbReference>
<dbReference type="Pfam" id="PF00512">
    <property type="entry name" value="HisKA"/>
    <property type="match status" value="1"/>
</dbReference>
<dbReference type="EMBL" id="VLKW01000023">
    <property type="protein sequence ID" value="TWI40160.1"/>
    <property type="molecule type" value="Genomic_DNA"/>
</dbReference>
<feature type="domain" description="Histidine kinase" evidence="11">
    <location>
        <begin position="206"/>
        <end position="410"/>
    </location>
</feature>
<dbReference type="InterPro" id="IPR036890">
    <property type="entry name" value="HATPase_C_sf"/>
</dbReference>
<reference evidence="12 15" key="3">
    <citation type="submission" date="2019-12" db="EMBL/GenBank/DDBJ databases">
        <title>Draft Genome Sequences of Six Type Strains of the Genus Massilia.</title>
        <authorList>
            <person name="Miess H."/>
            <person name="Frediansyah A."/>
            <person name="Goeker M."/>
            <person name="Gross H."/>
        </authorList>
    </citation>
    <scope>NUCLEOTIDE SEQUENCE [LARGE SCALE GENOMIC DNA]</scope>
    <source>
        <strain evidence="12 15">DSM 26639</strain>
    </source>
</reference>
<dbReference type="SUPFAM" id="SSF55874">
    <property type="entry name" value="ATPase domain of HSP90 chaperone/DNA topoisomerase II/histidine kinase"/>
    <property type="match status" value="1"/>
</dbReference>
<evidence type="ECO:0000256" key="3">
    <source>
        <dbReference type="ARBA" id="ARBA00012438"/>
    </source>
</evidence>